<dbReference type="PRINTS" id="PR00368">
    <property type="entry name" value="FADPNR"/>
</dbReference>
<dbReference type="InterPro" id="IPR050097">
    <property type="entry name" value="Ferredoxin-NADP_redctase_2"/>
</dbReference>
<gene>
    <name evidence="5" type="ORF">MARA_08030</name>
</gene>
<dbReference type="Proteomes" id="UP000467428">
    <property type="component" value="Chromosome"/>
</dbReference>
<organism evidence="5 6">
    <name type="scientific">Mycolicibacterium arabiense</name>
    <dbReference type="NCBI Taxonomy" id="1286181"/>
    <lineage>
        <taxon>Bacteria</taxon>
        <taxon>Bacillati</taxon>
        <taxon>Actinomycetota</taxon>
        <taxon>Actinomycetes</taxon>
        <taxon>Mycobacteriales</taxon>
        <taxon>Mycobacteriaceae</taxon>
        <taxon>Mycolicibacterium</taxon>
    </lineage>
</organism>
<evidence type="ECO:0000313" key="5">
    <source>
        <dbReference type="EMBL" id="BBY47335.1"/>
    </source>
</evidence>
<keyword evidence="2" id="KW-0560">Oxidoreductase</keyword>
<evidence type="ECO:0000256" key="1">
    <source>
        <dbReference type="ARBA" id="ARBA00022630"/>
    </source>
</evidence>
<evidence type="ECO:0000256" key="2">
    <source>
        <dbReference type="ARBA" id="ARBA00023002"/>
    </source>
</evidence>
<dbReference type="RefSeq" id="WP_163917283.1">
    <property type="nucleotide sequence ID" value="NZ_AP022593.1"/>
</dbReference>
<evidence type="ECO:0000256" key="3">
    <source>
        <dbReference type="ARBA" id="ARBA00048132"/>
    </source>
</evidence>
<dbReference type="InterPro" id="IPR023753">
    <property type="entry name" value="FAD/NAD-binding_dom"/>
</dbReference>
<name>A0A7I7RUB0_9MYCO</name>
<proteinExistence type="predicted"/>
<keyword evidence="6" id="KW-1185">Reference proteome</keyword>
<evidence type="ECO:0000313" key="6">
    <source>
        <dbReference type="Proteomes" id="UP000467428"/>
    </source>
</evidence>
<sequence>MSQQWECAVVGAGAAGLSAALVLGRARRQVVVIDAGHQSNRASPTIGGLLGYDQRSPAELYAQGRSELEAYPSVEFRTGEVVRGSSGEDGYLLDLADGETLSARRVLLATGMNYNPPDLPGIGELWGSSVFQCPFCHGWEMRDERLAALASGEEAVHAALMLRGWSDDVMLLTDGPTQLDSEQLRMLQVAKVEVDQRRVAELASTEGRLTAVVFADGDRLERDGLLVEAPLSQRTRLAEQLGAACTPGPLAGDALDVDQIHRTNAPTVFAAGDVCTKQPHLAGAIAAGSQAAMIIVQSLLSDDFGLPYPPA</sequence>
<geneLocation type="plasmid" evidence="6">
    <name>pjcm18538 dna</name>
</geneLocation>
<dbReference type="Pfam" id="PF07992">
    <property type="entry name" value="Pyr_redox_2"/>
    <property type="match status" value="1"/>
</dbReference>
<dbReference type="PANTHER" id="PTHR48105">
    <property type="entry name" value="THIOREDOXIN REDUCTASE 1-RELATED-RELATED"/>
    <property type="match status" value="1"/>
</dbReference>
<reference evidence="5 6" key="1">
    <citation type="journal article" date="2019" name="Emerg. Microbes Infect.">
        <title>Comprehensive subspecies identification of 175 nontuberculous mycobacteria species based on 7547 genomic profiles.</title>
        <authorList>
            <person name="Matsumoto Y."/>
            <person name="Kinjo T."/>
            <person name="Motooka D."/>
            <person name="Nabeya D."/>
            <person name="Jung N."/>
            <person name="Uechi K."/>
            <person name="Horii T."/>
            <person name="Iida T."/>
            <person name="Fujita J."/>
            <person name="Nakamura S."/>
        </authorList>
    </citation>
    <scope>NUCLEOTIDE SEQUENCE [LARGE SCALE GENOMIC DNA]</scope>
    <source>
        <strain evidence="5 6">JCM 18538</strain>
    </source>
</reference>
<dbReference type="GO" id="GO:0004791">
    <property type="term" value="F:thioredoxin-disulfide reductase (NADPH) activity"/>
    <property type="evidence" value="ECO:0007669"/>
    <property type="project" value="UniProtKB-EC"/>
</dbReference>
<dbReference type="Gene3D" id="3.50.50.60">
    <property type="entry name" value="FAD/NAD(P)-binding domain"/>
    <property type="match status" value="2"/>
</dbReference>
<dbReference type="KEGG" id="marz:MARA_08030"/>
<dbReference type="EMBL" id="AP022593">
    <property type="protein sequence ID" value="BBY47335.1"/>
    <property type="molecule type" value="Genomic_DNA"/>
</dbReference>
<dbReference type="AlphaFoldDB" id="A0A7I7RUB0"/>
<comment type="catalytic activity">
    <reaction evidence="3">
        <text>[thioredoxin]-dithiol + NADP(+) = [thioredoxin]-disulfide + NADPH + H(+)</text>
        <dbReference type="Rhea" id="RHEA:20345"/>
        <dbReference type="Rhea" id="RHEA-COMP:10698"/>
        <dbReference type="Rhea" id="RHEA-COMP:10700"/>
        <dbReference type="ChEBI" id="CHEBI:15378"/>
        <dbReference type="ChEBI" id="CHEBI:29950"/>
        <dbReference type="ChEBI" id="CHEBI:50058"/>
        <dbReference type="ChEBI" id="CHEBI:57783"/>
        <dbReference type="ChEBI" id="CHEBI:58349"/>
        <dbReference type="EC" id="1.8.1.9"/>
    </reaction>
</comment>
<accession>A0A7I7RUB0</accession>
<feature type="domain" description="FAD/NAD(P)-binding" evidence="4">
    <location>
        <begin position="7"/>
        <end position="282"/>
    </location>
</feature>
<dbReference type="InterPro" id="IPR036188">
    <property type="entry name" value="FAD/NAD-bd_sf"/>
</dbReference>
<dbReference type="SUPFAM" id="SSF51905">
    <property type="entry name" value="FAD/NAD(P)-binding domain"/>
    <property type="match status" value="1"/>
</dbReference>
<evidence type="ECO:0000259" key="4">
    <source>
        <dbReference type="Pfam" id="PF07992"/>
    </source>
</evidence>
<protein>
    <submittedName>
        <fullName evidence="5">Pyridine nucleotide-disulfide oxidoreductase</fullName>
    </submittedName>
</protein>
<dbReference type="PRINTS" id="PR00469">
    <property type="entry name" value="PNDRDTASEII"/>
</dbReference>
<keyword evidence="1" id="KW-0285">Flavoprotein</keyword>